<dbReference type="SMART" id="SM00824">
    <property type="entry name" value="PKS_TE"/>
    <property type="match status" value="1"/>
</dbReference>
<gene>
    <name evidence="4" type="ORF">MVI01_61840</name>
    <name evidence="5" type="ORF">SAMN04488504_107313</name>
</gene>
<dbReference type="PANTHER" id="PTHR11487:SF0">
    <property type="entry name" value="S-ACYL FATTY ACID SYNTHASE THIOESTERASE, MEDIUM CHAIN"/>
    <property type="match status" value="1"/>
</dbReference>
<evidence type="ECO:0000313" key="5">
    <source>
        <dbReference type="EMBL" id="SDE50087.1"/>
    </source>
</evidence>
<evidence type="ECO:0000313" key="7">
    <source>
        <dbReference type="Proteomes" id="UP000321224"/>
    </source>
</evidence>
<dbReference type="Proteomes" id="UP000321224">
    <property type="component" value="Unassembled WGS sequence"/>
</dbReference>
<dbReference type="InterPro" id="IPR020802">
    <property type="entry name" value="TesA-like"/>
</dbReference>
<dbReference type="GO" id="GO:0008610">
    <property type="term" value="P:lipid biosynthetic process"/>
    <property type="evidence" value="ECO:0007669"/>
    <property type="project" value="TreeGrafter"/>
</dbReference>
<evidence type="ECO:0000256" key="2">
    <source>
        <dbReference type="ARBA" id="ARBA00022801"/>
    </source>
</evidence>
<evidence type="ECO:0000313" key="4">
    <source>
        <dbReference type="EMBL" id="GEL74400.1"/>
    </source>
</evidence>
<dbReference type="InterPro" id="IPR012223">
    <property type="entry name" value="TEII"/>
</dbReference>
<dbReference type="Proteomes" id="UP000198717">
    <property type="component" value="Unassembled WGS sequence"/>
</dbReference>
<name>A0A511HLF0_9BACT</name>
<dbReference type="SUPFAM" id="SSF53474">
    <property type="entry name" value="alpha/beta-Hydrolases"/>
    <property type="match status" value="1"/>
</dbReference>
<accession>A0A511HLF0</accession>
<sequence>MTDWLAFHVPAPASWARLFCLPHAGGSASLFRTWQAELGQDIEVCPVQLPGRENRLREPPLRALPDVIAPLVDVLAKHTDKPYALFGHSMGALLAYELTRALRQRGLPAPLHLFVASYRAPHTLQAHTPATATHDIDASEARRLGESRAVSGEMAEELLTLMRATMLADTAVCEGYSWKPGPVLACPLSAFRGFDDYVPDDATEAWRQLTSGPFATQTFLGDHFFLRQTPRGLLQNIRRSLTRLRPASTR</sequence>
<reference evidence="4 7" key="2">
    <citation type="submission" date="2019-07" db="EMBL/GenBank/DDBJ databases">
        <title>Whole genome shotgun sequence of Myxococcus virescens NBRC 100334.</title>
        <authorList>
            <person name="Hosoyama A."/>
            <person name="Uohara A."/>
            <person name="Ohji S."/>
            <person name="Ichikawa N."/>
        </authorList>
    </citation>
    <scope>NUCLEOTIDE SEQUENCE [LARGE SCALE GENOMIC DNA]</scope>
    <source>
        <strain evidence="4 7">NBRC 100334</strain>
    </source>
</reference>
<dbReference type="RefSeq" id="WP_090491520.1">
    <property type="nucleotide sequence ID" value="NZ_BJVY01000047.1"/>
</dbReference>
<comment type="caution">
    <text evidence="4">The sequence shown here is derived from an EMBL/GenBank/DDBJ whole genome shotgun (WGS) entry which is preliminary data.</text>
</comment>
<evidence type="ECO:0000256" key="1">
    <source>
        <dbReference type="ARBA" id="ARBA00007169"/>
    </source>
</evidence>
<dbReference type="Gene3D" id="3.40.50.1820">
    <property type="entry name" value="alpha/beta hydrolase"/>
    <property type="match status" value="1"/>
</dbReference>
<feature type="domain" description="Thioesterase TesA-like" evidence="3">
    <location>
        <begin position="19"/>
        <end position="241"/>
    </location>
</feature>
<evidence type="ECO:0000313" key="6">
    <source>
        <dbReference type="Proteomes" id="UP000198717"/>
    </source>
</evidence>
<dbReference type="Pfam" id="PF00975">
    <property type="entry name" value="Thioesterase"/>
    <property type="match status" value="1"/>
</dbReference>
<keyword evidence="2" id="KW-0378">Hydrolase</keyword>
<dbReference type="EMBL" id="FNAJ01000007">
    <property type="protein sequence ID" value="SDE50087.1"/>
    <property type="molecule type" value="Genomic_DNA"/>
</dbReference>
<keyword evidence="6" id="KW-1185">Reference proteome</keyword>
<dbReference type="InterPro" id="IPR029058">
    <property type="entry name" value="AB_hydrolase_fold"/>
</dbReference>
<organism evidence="4 7">
    <name type="scientific">Myxococcus virescens</name>
    <dbReference type="NCBI Taxonomy" id="83456"/>
    <lineage>
        <taxon>Bacteria</taxon>
        <taxon>Pseudomonadati</taxon>
        <taxon>Myxococcota</taxon>
        <taxon>Myxococcia</taxon>
        <taxon>Myxococcales</taxon>
        <taxon>Cystobacterineae</taxon>
        <taxon>Myxococcaceae</taxon>
        <taxon>Myxococcus</taxon>
    </lineage>
</organism>
<proteinExistence type="inferred from homology"/>
<comment type="similarity">
    <text evidence="1">Belongs to the thioesterase family.</text>
</comment>
<dbReference type="InterPro" id="IPR001031">
    <property type="entry name" value="Thioesterase"/>
</dbReference>
<dbReference type="AlphaFoldDB" id="A0A511HLF0"/>
<reference evidence="5 6" key="1">
    <citation type="submission" date="2016-10" db="EMBL/GenBank/DDBJ databases">
        <authorList>
            <person name="Varghese N."/>
            <person name="Submissions S."/>
        </authorList>
    </citation>
    <scope>NUCLEOTIDE SEQUENCE [LARGE SCALE GENOMIC DNA]</scope>
    <source>
        <strain evidence="5 6">DSM 2260</strain>
    </source>
</reference>
<protein>
    <submittedName>
        <fullName evidence="4 5">Thioesterase</fullName>
    </submittedName>
</protein>
<dbReference type="PANTHER" id="PTHR11487">
    <property type="entry name" value="THIOESTERASE"/>
    <property type="match status" value="1"/>
</dbReference>
<dbReference type="EMBL" id="BJVY01000047">
    <property type="protein sequence ID" value="GEL74400.1"/>
    <property type="molecule type" value="Genomic_DNA"/>
</dbReference>
<dbReference type="GO" id="GO:0016787">
    <property type="term" value="F:hydrolase activity"/>
    <property type="evidence" value="ECO:0007669"/>
    <property type="project" value="UniProtKB-KW"/>
</dbReference>
<evidence type="ECO:0000259" key="3">
    <source>
        <dbReference type="SMART" id="SM00824"/>
    </source>
</evidence>